<protein>
    <submittedName>
        <fullName evidence="1">Uncharacterized protein</fullName>
    </submittedName>
</protein>
<evidence type="ECO:0000313" key="1">
    <source>
        <dbReference type="EMBL" id="SPT52936.1"/>
    </source>
</evidence>
<reference evidence="1 2" key="1">
    <citation type="submission" date="2018-06" db="EMBL/GenBank/DDBJ databases">
        <authorList>
            <consortium name="Pathogen Informatics"/>
            <person name="Doyle S."/>
        </authorList>
    </citation>
    <scope>NUCLEOTIDE SEQUENCE [LARGE SCALE GENOMIC DNA]</scope>
    <source>
        <strain evidence="1 2">NCTC11535</strain>
    </source>
</reference>
<gene>
    <name evidence="1" type="ORF">NCTC11535_00590</name>
</gene>
<dbReference type="Proteomes" id="UP000250006">
    <property type="component" value="Unassembled WGS sequence"/>
</dbReference>
<sequence>MKSACPYCFTRLGVKEVVYRCTSGTCQMEPDRAATELAGYDVATTRMFRQVISESVPALPSMIPCRVCNSACTQEVCPTCHQDLPPRWRDRRVFTMAVTGARGAGKSVYIAVAVEMLSRYAKVRGWTVSPETTGTQEVYAERYYKPLFKENKVMDGTPPLSGGGAYQRDPMIWTVAGLPEGPLEIVMRDAAGEDLEKLAGARPDYSFIDRADLAIFLFDPMLLDSVSQVLTGIIPDVDDTRLGDKPSEVLPKVLAQTHSGVTNFALVISKFDAMQQLPQAKNPLAAVFANPAAHFNQDATMQRAALPPAQAAVEFEADSVFLDAEVRSMFERINERSVTLFADQALHDRRIAQLRHFVSSAVGECPIHANQLTERGISPFRVLDPILWGLGLKGIQF</sequence>
<keyword evidence="2" id="KW-1185">Reference proteome</keyword>
<organism evidence="1 2">
    <name type="scientific">Actinomyces bovis</name>
    <dbReference type="NCBI Taxonomy" id="1658"/>
    <lineage>
        <taxon>Bacteria</taxon>
        <taxon>Bacillati</taxon>
        <taxon>Actinomycetota</taxon>
        <taxon>Actinomycetes</taxon>
        <taxon>Actinomycetales</taxon>
        <taxon>Actinomycetaceae</taxon>
        <taxon>Actinomyces</taxon>
    </lineage>
</organism>
<name>A0ABY1VLF5_9ACTO</name>
<dbReference type="EMBL" id="UAPQ01000001">
    <property type="protein sequence ID" value="SPT52936.1"/>
    <property type="molecule type" value="Genomic_DNA"/>
</dbReference>
<accession>A0ABY1VLF5</accession>
<evidence type="ECO:0000313" key="2">
    <source>
        <dbReference type="Proteomes" id="UP000250006"/>
    </source>
</evidence>
<comment type="caution">
    <text evidence="1">The sequence shown here is derived from an EMBL/GenBank/DDBJ whole genome shotgun (WGS) entry which is preliminary data.</text>
</comment>
<proteinExistence type="predicted"/>